<keyword evidence="2" id="KW-0436">Ligase</keyword>
<name>A0A561UCN7_9ACTN</name>
<keyword evidence="4" id="KW-0067">ATP-binding</keyword>
<dbReference type="PANTHER" id="PTHR43605:SF10">
    <property type="entry name" value="ACYL-COA SYNTHETASE MEDIUM CHAIN FAMILY MEMBER 3"/>
    <property type="match status" value="1"/>
</dbReference>
<evidence type="ECO:0000259" key="6">
    <source>
        <dbReference type="Pfam" id="PF13193"/>
    </source>
</evidence>
<accession>A0A561UCN7</accession>
<comment type="caution">
    <text evidence="7">The sequence shown here is derived from an EMBL/GenBank/DDBJ whole genome shotgun (WGS) entry which is preliminary data.</text>
</comment>
<dbReference type="OrthoDB" id="9803968at2"/>
<evidence type="ECO:0000313" key="7">
    <source>
        <dbReference type="EMBL" id="TWF97143.1"/>
    </source>
</evidence>
<protein>
    <submittedName>
        <fullName evidence="7">Acetyl-CoA synthetase</fullName>
    </submittedName>
</protein>
<sequence>MTAGNGAHHRLRRTAAHAAFAVQRQVLLDLRTDLAAARAAFAWPRPAEFNWALEWFDVVAEANDRTALEVSTPDGGVDAVSYRRLAEESDQVANWLTASGVARGERVLVCLGQQTELWTTLLAGLKTGAVVIPVYTSLTASEAADRVARGRVRHVVCRSELTPLFAGLPLATRVVVGAPVPGWAAYADSRTADRRYLPTAATRSTDPAMAYFTSGTTSAPKLVVHTHASYPIGHLSSLYFNGLLPGDRHVNVSAPGWAKHSWSSLFVPFTAEATVVALSDAQAAPEALGGVLERRNISTLCAPPSVWAALVGHLGTAAPKLREATTAGEPLPAPVAAAVEAAWGVTVREGYGQTETTALAGTTPGMVHRPGWLGKPLPGWDLRVTDGHIEVDLAGDPAGMLAGYDGREVLVRTAGGSRRYRTGDIGEADADGYLRVLGRADDVFKTGGHLVSPYELEAVLRTHPAVRDAAVVPVPHPRLGQVPHGVVEVRPGCDTGAQELLAHVAARVSGELAVRSVEFVDRLPRTPSGKIRRAALTVPTSEERQCARP</sequence>
<dbReference type="RefSeq" id="WP_145903419.1">
    <property type="nucleotide sequence ID" value="NZ_BAAAMZ010000036.1"/>
</dbReference>
<keyword evidence="8" id="KW-1185">Reference proteome</keyword>
<proteinExistence type="inferred from homology"/>
<dbReference type="GO" id="GO:0006637">
    <property type="term" value="P:acyl-CoA metabolic process"/>
    <property type="evidence" value="ECO:0007669"/>
    <property type="project" value="TreeGrafter"/>
</dbReference>
<evidence type="ECO:0000256" key="1">
    <source>
        <dbReference type="ARBA" id="ARBA00006432"/>
    </source>
</evidence>
<dbReference type="InterPro" id="IPR051087">
    <property type="entry name" value="Mitochondrial_ACSM"/>
</dbReference>
<dbReference type="GO" id="GO:0015645">
    <property type="term" value="F:fatty acid ligase activity"/>
    <property type="evidence" value="ECO:0007669"/>
    <property type="project" value="TreeGrafter"/>
</dbReference>
<dbReference type="Gene3D" id="3.30.300.30">
    <property type="match status" value="1"/>
</dbReference>
<dbReference type="Pfam" id="PF00501">
    <property type="entry name" value="AMP-binding"/>
    <property type="match status" value="1"/>
</dbReference>
<evidence type="ECO:0000259" key="5">
    <source>
        <dbReference type="Pfam" id="PF00501"/>
    </source>
</evidence>
<dbReference type="SUPFAM" id="SSF56801">
    <property type="entry name" value="Acetyl-CoA synthetase-like"/>
    <property type="match status" value="1"/>
</dbReference>
<dbReference type="GO" id="GO:0006633">
    <property type="term" value="P:fatty acid biosynthetic process"/>
    <property type="evidence" value="ECO:0007669"/>
    <property type="project" value="TreeGrafter"/>
</dbReference>
<feature type="domain" description="AMP-binding enzyme C-terminal" evidence="6">
    <location>
        <begin position="455"/>
        <end position="530"/>
    </location>
</feature>
<dbReference type="GO" id="GO:0004321">
    <property type="term" value="F:fatty-acyl-CoA synthase activity"/>
    <property type="evidence" value="ECO:0007669"/>
    <property type="project" value="TreeGrafter"/>
</dbReference>
<reference evidence="7 8" key="1">
    <citation type="submission" date="2019-06" db="EMBL/GenBank/DDBJ databases">
        <title>Sequencing the genomes of 1000 actinobacteria strains.</title>
        <authorList>
            <person name="Klenk H.-P."/>
        </authorList>
    </citation>
    <scope>NUCLEOTIDE SEQUENCE [LARGE SCALE GENOMIC DNA]</scope>
    <source>
        <strain evidence="7 8">DSM 44826</strain>
    </source>
</reference>
<dbReference type="Pfam" id="PF13193">
    <property type="entry name" value="AMP-binding_C"/>
    <property type="match status" value="1"/>
</dbReference>
<organism evidence="7 8">
    <name type="scientific">Kitasatospora viridis</name>
    <dbReference type="NCBI Taxonomy" id="281105"/>
    <lineage>
        <taxon>Bacteria</taxon>
        <taxon>Bacillati</taxon>
        <taxon>Actinomycetota</taxon>
        <taxon>Actinomycetes</taxon>
        <taxon>Kitasatosporales</taxon>
        <taxon>Streptomycetaceae</taxon>
        <taxon>Kitasatospora</taxon>
    </lineage>
</organism>
<comment type="similarity">
    <text evidence="1">Belongs to the ATP-dependent AMP-binding enzyme family.</text>
</comment>
<dbReference type="Proteomes" id="UP000317940">
    <property type="component" value="Unassembled WGS sequence"/>
</dbReference>
<evidence type="ECO:0000256" key="3">
    <source>
        <dbReference type="ARBA" id="ARBA00022741"/>
    </source>
</evidence>
<dbReference type="EMBL" id="VIWT01000001">
    <property type="protein sequence ID" value="TWF97143.1"/>
    <property type="molecule type" value="Genomic_DNA"/>
</dbReference>
<evidence type="ECO:0000256" key="4">
    <source>
        <dbReference type="ARBA" id="ARBA00022840"/>
    </source>
</evidence>
<dbReference type="PANTHER" id="PTHR43605">
    <property type="entry name" value="ACYL-COENZYME A SYNTHETASE"/>
    <property type="match status" value="1"/>
</dbReference>
<gene>
    <name evidence="7" type="ORF">FHX73_11918</name>
</gene>
<evidence type="ECO:0000313" key="8">
    <source>
        <dbReference type="Proteomes" id="UP000317940"/>
    </source>
</evidence>
<keyword evidence="3" id="KW-0547">Nucleotide-binding</keyword>
<dbReference type="InterPro" id="IPR045851">
    <property type="entry name" value="AMP-bd_C_sf"/>
</dbReference>
<feature type="domain" description="AMP-dependent synthetase/ligase" evidence="5">
    <location>
        <begin position="59"/>
        <end position="388"/>
    </location>
</feature>
<dbReference type="GO" id="GO:0005524">
    <property type="term" value="F:ATP binding"/>
    <property type="evidence" value="ECO:0007669"/>
    <property type="project" value="UniProtKB-KW"/>
</dbReference>
<dbReference type="InterPro" id="IPR000873">
    <property type="entry name" value="AMP-dep_synth/lig_dom"/>
</dbReference>
<dbReference type="Gene3D" id="3.40.50.12780">
    <property type="entry name" value="N-terminal domain of ligase-like"/>
    <property type="match status" value="1"/>
</dbReference>
<evidence type="ECO:0000256" key="2">
    <source>
        <dbReference type="ARBA" id="ARBA00022598"/>
    </source>
</evidence>
<dbReference type="AlphaFoldDB" id="A0A561UCN7"/>
<dbReference type="InterPro" id="IPR042099">
    <property type="entry name" value="ANL_N_sf"/>
</dbReference>
<dbReference type="InterPro" id="IPR025110">
    <property type="entry name" value="AMP-bd_C"/>
</dbReference>
<dbReference type="GO" id="GO:0016405">
    <property type="term" value="F:CoA-ligase activity"/>
    <property type="evidence" value="ECO:0007669"/>
    <property type="project" value="UniProtKB-ARBA"/>
</dbReference>